<dbReference type="InterPro" id="IPR006699">
    <property type="entry name" value="GlpP"/>
</dbReference>
<organism evidence="1 2">
    <name type="scientific">Clostridium algifaecis</name>
    <dbReference type="NCBI Taxonomy" id="1472040"/>
    <lineage>
        <taxon>Bacteria</taxon>
        <taxon>Bacillati</taxon>
        <taxon>Bacillota</taxon>
        <taxon>Clostridia</taxon>
        <taxon>Eubacteriales</taxon>
        <taxon>Clostridiaceae</taxon>
        <taxon>Clostridium</taxon>
    </lineage>
</organism>
<dbReference type="Proteomes" id="UP001519307">
    <property type="component" value="Unassembled WGS sequence"/>
</dbReference>
<evidence type="ECO:0000313" key="1">
    <source>
        <dbReference type="EMBL" id="MBP2033242.1"/>
    </source>
</evidence>
<dbReference type="SUPFAM" id="SSF110391">
    <property type="entry name" value="GlpP-like"/>
    <property type="match status" value="1"/>
</dbReference>
<sequence length="187" mass="20437">MIKLKETLIENPVIAAIRNDNDLEKAILSNANIVFILYGDILSIKDICSKLKENGKLVFVHLDLVEGLRGDQAAIRFIKDSVRTDGIISTKASNIRYANHLNLYAIQRIFAIDSLSLKTGIRSIHETNPTAVEVMPGVANKIISVIEREVKVPIIAGGLITKKKDVMDALSSGAVAVSTTDSTLWNL</sequence>
<reference evidence="1 2" key="1">
    <citation type="submission" date="2021-03" db="EMBL/GenBank/DDBJ databases">
        <title>Genomic Encyclopedia of Type Strains, Phase IV (KMG-IV): sequencing the most valuable type-strain genomes for metagenomic binning, comparative biology and taxonomic classification.</title>
        <authorList>
            <person name="Goeker M."/>
        </authorList>
    </citation>
    <scope>NUCLEOTIDE SEQUENCE [LARGE SCALE GENOMIC DNA]</scope>
    <source>
        <strain evidence="1 2">DSM 28783</strain>
    </source>
</reference>
<evidence type="ECO:0000313" key="2">
    <source>
        <dbReference type="Proteomes" id="UP001519307"/>
    </source>
</evidence>
<name>A0ABS4KT68_9CLOT</name>
<comment type="caution">
    <text evidence="1">The sequence shown here is derived from an EMBL/GenBank/DDBJ whole genome shotgun (WGS) entry which is preliminary data.</text>
</comment>
<dbReference type="Pfam" id="PF04309">
    <property type="entry name" value="G3P_antiterm"/>
    <property type="match status" value="1"/>
</dbReference>
<dbReference type="PANTHER" id="PTHR35787:SF1">
    <property type="entry name" value="GLYCEROL UPTAKE OPERON ANTITERMINATOR REGULATORY PROTEIN"/>
    <property type="match status" value="1"/>
</dbReference>
<dbReference type="PIRSF" id="PIRSF016897">
    <property type="entry name" value="GlpP"/>
    <property type="match status" value="1"/>
</dbReference>
<dbReference type="EMBL" id="JAGGLM010000012">
    <property type="protein sequence ID" value="MBP2033242.1"/>
    <property type="molecule type" value="Genomic_DNA"/>
</dbReference>
<gene>
    <name evidence="1" type="ORF">J2Z42_001945</name>
</gene>
<dbReference type="PANTHER" id="PTHR35787">
    <property type="entry name" value="GLYCEROL UPTAKE OPERON ANTITERMINATOR REGULATORY PROTEIN"/>
    <property type="match status" value="1"/>
</dbReference>
<dbReference type="InterPro" id="IPR013785">
    <property type="entry name" value="Aldolase_TIM"/>
</dbReference>
<protein>
    <submittedName>
        <fullName evidence="1">Glycerol uptake operon antiterminator</fullName>
    </submittedName>
</protein>
<accession>A0ABS4KT68</accession>
<dbReference type="Gene3D" id="3.20.20.70">
    <property type="entry name" value="Aldolase class I"/>
    <property type="match status" value="1"/>
</dbReference>
<keyword evidence="2" id="KW-1185">Reference proteome</keyword>
<proteinExistence type="predicted"/>